<protein>
    <submittedName>
        <fullName evidence="1">Uncharacterized protein</fullName>
    </submittedName>
</protein>
<dbReference type="AlphaFoldDB" id="A0A0R1MYF3"/>
<keyword evidence="2" id="KW-1185">Reference proteome</keyword>
<name>A0A0R1MYF3_9LACO</name>
<reference evidence="1 2" key="1">
    <citation type="journal article" date="2015" name="Genome Announc.">
        <title>Expanding the biotechnology potential of lactobacilli through comparative genomics of 213 strains and associated genera.</title>
        <authorList>
            <person name="Sun Z."/>
            <person name="Harris H.M."/>
            <person name="McCann A."/>
            <person name="Guo C."/>
            <person name="Argimon S."/>
            <person name="Zhang W."/>
            <person name="Yang X."/>
            <person name="Jeffery I.B."/>
            <person name="Cooney J.C."/>
            <person name="Kagawa T.F."/>
            <person name="Liu W."/>
            <person name="Song Y."/>
            <person name="Salvetti E."/>
            <person name="Wrobel A."/>
            <person name="Rasinkangas P."/>
            <person name="Parkhill J."/>
            <person name="Rea M.C."/>
            <person name="O'Sullivan O."/>
            <person name="Ritari J."/>
            <person name="Douillard F.P."/>
            <person name="Paul Ross R."/>
            <person name="Yang R."/>
            <person name="Briner A.E."/>
            <person name="Felis G.E."/>
            <person name="de Vos W.M."/>
            <person name="Barrangou R."/>
            <person name="Klaenhammer T.R."/>
            <person name="Caufield P.W."/>
            <person name="Cui Y."/>
            <person name="Zhang H."/>
            <person name="O'Toole P.W."/>
        </authorList>
    </citation>
    <scope>NUCLEOTIDE SEQUENCE [LARGE SCALE GENOMIC DNA]</scope>
    <source>
        <strain evidence="1 2">DSM 12744</strain>
    </source>
</reference>
<dbReference type="Proteomes" id="UP000051330">
    <property type="component" value="Unassembled WGS sequence"/>
</dbReference>
<proteinExistence type="predicted"/>
<comment type="caution">
    <text evidence="1">The sequence shown here is derived from an EMBL/GenBank/DDBJ whole genome shotgun (WGS) entry which is preliminary data.</text>
</comment>
<dbReference type="EMBL" id="AZEC01000007">
    <property type="protein sequence ID" value="KRL12569.1"/>
    <property type="molecule type" value="Genomic_DNA"/>
</dbReference>
<sequence>MVGNRFTIRYCILLEGNRDHARKIIIRKLRKGVPYLKTTDGSGFPLSGKQIRIHAHAAGSPLPTCPLTPDICAILYIADYCPERVGSLVWYKDGHCSACILTPKRIIMDAIHRTHILTLILPRLLLLEKHRPHSRLPLPTVFGRKIFLPLSGTRNGTPSFVALHHLARTHQHTSTCDFYFGRDCHALSLPYYHRDINEHIDVALAIGQEIWTFIQSMASQSGLIHPRIPLSPVMKQWVARNPDAKPNQARLLELRDYPLLALQESLADSVFFGPDKNQEDLADMRHLLRRLHGY</sequence>
<accession>A0A0R1MYF3</accession>
<gene>
    <name evidence="1" type="ORF">FD09_GL002888</name>
</gene>
<dbReference type="PATRIC" id="fig|1423792.3.peg.2961"/>
<evidence type="ECO:0000313" key="2">
    <source>
        <dbReference type="Proteomes" id="UP000051330"/>
    </source>
</evidence>
<organism evidence="1 2">
    <name type="scientific">Schleiferilactobacillus perolens DSM 12744</name>
    <dbReference type="NCBI Taxonomy" id="1423792"/>
    <lineage>
        <taxon>Bacteria</taxon>
        <taxon>Bacillati</taxon>
        <taxon>Bacillota</taxon>
        <taxon>Bacilli</taxon>
        <taxon>Lactobacillales</taxon>
        <taxon>Lactobacillaceae</taxon>
        <taxon>Schleiferilactobacillus</taxon>
    </lineage>
</organism>
<evidence type="ECO:0000313" key="1">
    <source>
        <dbReference type="EMBL" id="KRL12569.1"/>
    </source>
</evidence>